<dbReference type="SUPFAM" id="SSF56784">
    <property type="entry name" value="HAD-like"/>
    <property type="match status" value="1"/>
</dbReference>
<dbReference type="EMBL" id="JACIIJ010000014">
    <property type="protein sequence ID" value="MBB6224195.1"/>
    <property type="molecule type" value="Genomic_DNA"/>
</dbReference>
<dbReference type="AlphaFoldDB" id="A0A7W9ZWP4"/>
<organism evidence="1 2">
    <name type="scientific">Rhizobium leguminosarum</name>
    <dbReference type="NCBI Taxonomy" id="384"/>
    <lineage>
        <taxon>Bacteria</taxon>
        <taxon>Pseudomonadati</taxon>
        <taxon>Pseudomonadota</taxon>
        <taxon>Alphaproteobacteria</taxon>
        <taxon>Hyphomicrobiales</taxon>
        <taxon>Rhizobiaceae</taxon>
        <taxon>Rhizobium/Agrobacterium group</taxon>
        <taxon>Rhizobium</taxon>
    </lineage>
</organism>
<dbReference type="NCBIfam" id="TIGR01509">
    <property type="entry name" value="HAD-SF-IA-v3"/>
    <property type="match status" value="1"/>
</dbReference>
<protein>
    <submittedName>
        <fullName evidence="1">Sugar-phosphatase</fullName>
        <ecNumber evidence="1">3.1.3.23</ecNumber>
    </submittedName>
</protein>
<keyword evidence="1" id="KW-0378">Hydrolase</keyword>
<dbReference type="InterPro" id="IPR036412">
    <property type="entry name" value="HAD-like_sf"/>
</dbReference>
<reference evidence="1 2" key="1">
    <citation type="submission" date="2020-08" db="EMBL/GenBank/DDBJ databases">
        <title>Genomic Encyclopedia of Type Strains, Phase IV (KMG-V): Genome sequencing to study the core and pangenomes of soil and plant-associated prokaryotes.</title>
        <authorList>
            <person name="Whitman W."/>
        </authorList>
    </citation>
    <scope>NUCLEOTIDE SEQUENCE [LARGE SCALE GENOMIC DNA]</scope>
    <source>
        <strain evidence="1 2">SEMIA 4011</strain>
    </source>
</reference>
<dbReference type="InterPro" id="IPR023198">
    <property type="entry name" value="PGP-like_dom2"/>
</dbReference>
<name>A0A7W9ZWP4_RHILE</name>
<dbReference type="SFLD" id="SFLDS00003">
    <property type="entry name" value="Haloacid_Dehalogenase"/>
    <property type="match status" value="1"/>
</dbReference>
<dbReference type="SFLD" id="SFLDG01129">
    <property type="entry name" value="C1.5:_HAD__Beta-PGM__Phosphata"/>
    <property type="match status" value="1"/>
</dbReference>
<proteinExistence type="predicted"/>
<dbReference type="RefSeq" id="WP_184696581.1">
    <property type="nucleotide sequence ID" value="NZ_JACIIJ010000014.1"/>
</dbReference>
<dbReference type="GO" id="GO:0050308">
    <property type="term" value="F:sugar-phosphatase activity"/>
    <property type="evidence" value="ECO:0007669"/>
    <property type="project" value="UniProtKB-EC"/>
</dbReference>
<dbReference type="PANTHER" id="PTHR43481:SF4">
    <property type="entry name" value="GLYCEROL-1-PHOSPHATE PHOSPHOHYDROLASE 1-RELATED"/>
    <property type="match status" value="1"/>
</dbReference>
<dbReference type="Gene3D" id="3.40.50.1000">
    <property type="entry name" value="HAD superfamily/HAD-like"/>
    <property type="match status" value="1"/>
</dbReference>
<dbReference type="PROSITE" id="PS01228">
    <property type="entry name" value="COF_1"/>
    <property type="match status" value="1"/>
</dbReference>
<accession>A0A7W9ZWP4</accession>
<evidence type="ECO:0000313" key="2">
    <source>
        <dbReference type="Proteomes" id="UP000517187"/>
    </source>
</evidence>
<dbReference type="Pfam" id="PF00702">
    <property type="entry name" value="Hydrolase"/>
    <property type="match status" value="1"/>
</dbReference>
<dbReference type="CDD" id="cd07527">
    <property type="entry name" value="HAD_ScGPP-like"/>
    <property type="match status" value="1"/>
</dbReference>
<dbReference type="InterPro" id="IPR023214">
    <property type="entry name" value="HAD_sf"/>
</dbReference>
<evidence type="ECO:0000313" key="1">
    <source>
        <dbReference type="EMBL" id="MBB6224195.1"/>
    </source>
</evidence>
<dbReference type="PANTHER" id="PTHR43481">
    <property type="entry name" value="FRUCTOSE-1-PHOSPHATE PHOSPHATASE"/>
    <property type="match status" value="1"/>
</dbReference>
<dbReference type="Proteomes" id="UP000517187">
    <property type="component" value="Unassembled WGS sequence"/>
</dbReference>
<dbReference type="InterPro" id="IPR051806">
    <property type="entry name" value="HAD-like_SPP"/>
</dbReference>
<dbReference type="InterPro" id="IPR006439">
    <property type="entry name" value="HAD-SF_hydro_IA"/>
</dbReference>
<dbReference type="EC" id="3.1.3.23" evidence="1"/>
<gene>
    <name evidence="1" type="ORF">GGE66_005196</name>
</gene>
<sequence length="226" mass="24364">MSQPMPRGFEKPYAAFLFDMDGTILNSIRAAERVWSDWARRQGLDVADFLPKMHGSRGVDTIARLNLPGVDPEHEARLVTEAEIADVGDVVAISGAAAFLSSLPPDRWAIVTSSPLRLARRRLEAAGLSLPKFMVTAEDVKVGKPDPQCYILGAERLGVSTQDCLVFEDVAAGILAGEAAGADVMVVTATHHDKMDTPHPTLSSYDEISVRISADHKMFIVPKAAG</sequence>
<comment type="caution">
    <text evidence="1">The sequence shown here is derived from an EMBL/GenBank/DDBJ whole genome shotgun (WGS) entry which is preliminary data.</text>
</comment>
<dbReference type="Gene3D" id="1.10.150.240">
    <property type="entry name" value="Putative phosphatase, domain 2"/>
    <property type="match status" value="1"/>
</dbReference>